<proteinExistence type="predicted"/>
<name>A0ABT9SS17_9FLAO</name>
<dbReference type="RefSeq" id="WP_306846651.1">
    <property type="nucleotide sequence ID" value="NZ_JAUSRL010000012.1"/>
</dbReference>
<accession>A0ABT9SS17</accession>
<protein>
    <submittedName>
        <fullName evidence="1">Uncharacterized protein</fullName>
    </submittedName>
</protein>
<comment type="caution">
    <text evidence="1">The sequence shown here is derived from an EMBL/GenBank/DDBJ whole genome shotgun (WGS) entry which is preliminary data.</text>
</comment>
<dbReference type="Proteomes" id="UP001235513">
    <property type="component" value="Unassembled WGS sequence"/>
</dbReference>
<keyword evidence="2" id="KW-1185">Reference proteome</keyword>
<reference evidence="1 2" key="1">
    <citation type="submission" date="2023-07" db="EMBL/GenBank/DDBJ databases">
        <title>Sorghum-associated microbial communities from plants grown in Nebraska, USA.</title>
        <authorList>
            <person name="Schachtman D."/>
        </authorList>
    </citation>
    <scope>NUCLEOTIDE SEQUENCE [LARGE SCALE GENOMIC DNA]</scope>
    <source>
        <strain evidence="1 2">CC351</strain>
    </source>
</reference>
<evidence type="ECO:0000313" key="1">
    <source>
        <dbReference type="EMBL" id="MDP9962243.1"/>
    </source>
</evidence>
<gene>
    <name evidence="1" type="ORF">J2T04_004171</name>
</gene>
<dbReference type="EMBL" id="JAUSRL010000012">
    <property type="protein sequence ID" value="MDP9962243.1"/>
    <property type="molecule type" value="Genomic_DNA"/>
</dbReference>
<organism evidence="1 2">
    <name type="scientific">Chryseobacterium lathyri</name>
    <dbReference type="NCBI Taxonomy" id="395933"/>
    <lineage>
        <taxon>Bacteria</taxon>
        <taxon>Pseudomonadati</taxon>
        <taxon>Bacteroidota</taxon>
        <taxon>Flavobacteriia</taxon>
        <taxon>Flavobacteriales</taxon>
        <taxon>Weeksellaceae</taxon>
        <taxon>Chryseobacterium group</taxon>
        <taxon>Chryseobacterium</taxon>
    </lineage>
</organism>
<sequence length="313" mass="37730">MDSDENFYCQISDENLEVSFDMKYKVDPKIWNYNGKKVSNSDPYFFTLKNFKEYLFSRYHDLRKLGKEEILSILKEESLQLLKNSGVEGVSKNIFNIYANEFGLNEYDKYIYAFERYTGLQQKDYRVEIIDYLLHFHTNEGIYEMNTYVGLVTFLKKIIRDKRYFDIEVLTEVDIWSEIYDENISKHEFFSKMSNELELCIKNNFEKAGRAYIVSNKNYEEIKKQMRIQFQKFRDRSKKNVNWIDLAWEINEGILFPLTVITMTDIFDLEVCCQEYCELNFYNENGDWQAICLDDNLSEDDDNESIFFIRIYK</sequence>
<evidence type="ECO:0000313" key="2">
    <source>
        <dbReference type="Proteomes" id="UP001235513"/>
    </source>
</evidence>